<reference evidence="3" key="1">
    <citation type="journal article" date="2023" name="Mol. Phylogenet. Evol.">
        <title>Genome-scale phylogeny and comparative genomics of the fungal order Sordariales.</title>
        <authorList>
            <person name="Hensen N."/>
            <person name="Bonometti L."/>
            <person name="Westerberg I."/>
            <person name="Brannstrom I.O."/>
            <person name="Guillou S."/>
            <person name="Cros-Aarteil S."/>
            <person name="Calhoun S."/>
            <person name="Haridas S."/>
            <person name="Kuo A."/>
            <person name="Mondo S."/>
            <person name="Pangilinan J."/>
            <person name="Riley R."/>
            <person name="LaButti K."/>
            <person name="Andreopoulos B."/>
            <person name="Lipzen A."/>
            <person name="Chen C."/>
            <person name="Yan M."/>
            <person name="Daum C."/>
            <person name="Ng V."/>
            <person name="Clum A."/>
            <person name="Steindorff A."/>
            <person name="Ohm R.A."/>
            <person name="Martin F."/>
            <person name="Silar P."/>
            <person name="Natvig D.O."/>
            <person name="Lalanne C."/>
            <person name="Gautier V."/>
            <person name="Ament-Velasquez S.L."/>
            <person name="Kruys A."/>
            <person name="Hutchinson M.I."/>
            <person name="Powell A.J."/>
            <person name="Barry K."/>
            <person name="Miller A.N."/>
            <person name="Grigoriev I.V."/>
            <person name="Debuchy R."/>
            <person name="Gladieux P."/>
            <person name="Hiltunen Thoren M."/>
            <person name="Johannesson H."/>
        </authorList>
    </citation>
    <scope>NUCLEOTIDE SEQUENCE</scope>
    <source>
        <strain evidence="3">CBS 168.71</strain>
    </source>
</reference>
<evidence type="ECO:0000256" key="2">
    <source>
        <dbReference type="SAM" id="Phobius"/>
    </source>
</evidence>
<feature type="transmembrane region" description="Helical" evidence="2">
    <location>
        <begin position="308"/>
        <end position="326"/>
    </location>
</feature>
<keyword evidence="2" id="KW-0472">Membrane</keyword>
<evidence type="ECO:0000313" key="3">
    <source>
        <dbReference type="EMBL" id="KAK3291524.1"/>
    </source>
</evidence>
<dbReference type="Proteomes" id="UP001278766">
    <property type="component" value="Unassembled WGS sequence"/>
</dbReference>
<feature type="region of interest" description="Disordered" evidence="1">
    <location>
        <begin position="369"/>
        <end position="391"/>
    </location>
</feature>
<feature type="transmembrane region" description="Helical" evidence="2">
    <location>
        <begin position="40"/>
        <end position="58"/>
    </location>
</feature>
<keyword evidence="4" id="KW-1185">Reference proteome</keyword>
<keyword evidence="2" id="KW-0812">Transmembrane</keyword>
<organism evidence="3 4">
    <name type="scientific">Chaetomium fimeti</name>
    <dbReference type="NCBI Taxonomy" id="1854472"/>
    <lineage>
        <taxon>Eukaryota</taxon>
        <taxon>Fungi</taxon>
        <taxon>Dikarya</taxon>
        <taxon>Ascomycota</taxon>
        <taxon>Pezizomycotina</taxon>
        <taxon>Sordariomycetes</taxon>
        <taxon>Sordariomycetidae</taxon>
        <taxon>Sordariales</taxon>
        <taxon>Chaetomiaceae</taxon>
        <taxon>Chaetomium</taxon>
    </lineage>
</organism>
<reference evidence="3" key="2">
    <citation type="submission" date="2023-06" db="EMBL/GenBank/DDBJ databases">
        <authorList>
            <consortium name="Lawrence Berkeley National Laboratory"/>
            <person name="Haridas S."/>
            <person name="Hensen N."/>
            <person name="Bonometti L."/>
            <person name="Westerberg I."/>
            <person name="Brannstrom I.O."/>
            <person name="Guillou S."/>
            <person name="Cros-Aarteil S."/>
            <person name="Calhoun S."/>
            <person name="Kuo A."/>
            <person name="Mondo S."/>
            <person name="Pangilinan J."/>
            <person name="Riley R."/>
            <person name="Labutti K."/>
            <person name="Andreopoulos B."/>
            <person name="Lipzen A."/>
            <person name="Chen C."/>
            <person name="Yanf M."/>
            <person name="Daum C."/>
            <person name="Ng V."/>
            <person name="Clum A."/>
            <person name="Steindorff A."/>
            <person name="Ohm R."/>
            <person name="Martin F."/>
            <person name="Silar P."/>
            <person name="Natvig D."/>
            <person name="Lalanne C."/>
            <person name="Gautier V."/>
            <person name="Ament-Velasquez S.L."/>
            <person name="Kruys A."/>
            <person name="Hutchinson M.I."/>
            <person name="Powell A.J."/>
            <person name="Barry K."/>
            <person name="Miller A.N."/>
            <person name="Grigoriev I.V."/>
            <person name="Debuchy R."/>
            <person name="Gladieux P."/>
            <person name="Thoren M.H."/>
            <person name="Johannesson H."/>
        </authorList>
    </citation>
    <scope>NUCLEOTIDE SEQUENCE</scope>
    <source>
        <strain evidence="3">CBS 168.71</strain>
    </source>
</reference>
<dbReference type="GeneID" id="87836888"/>
<sequence length="391" mass="42011">MTSICNYSHPELQISEGLERHGAGVLFPYNPEFYELASGLYGPGSILAWHFLVASVVFHWFYGPRDDQGHTRPGMSTDLLAVVAYSVFAATDLLVQAINMAGTEHRALAIFCLRHPTSTLEGFGEFGHTPLRLAEIPPDVVGLGQHVVELTGPLAVSYVFVDVCFLLAISVFSSGGANMVPWRPTAAARTYILVGYAYVALALVIFHLGLGSLGISIILFIYEAAQPFLLAFTLGTGIVFGGSTLVLSIVCIAGLIRRDRGMVLEYAQHVGWCVLASLLPGTTAVLVVTTRASLIPDLGVTIVERDQLAALLAGLVALVYTVYTVLRDRSPAEAATGPGTGMEEMQALAVGEEDGVGLEARGSVQWQVQERRPRTTYDDRIASHGTRSITF</sequence>
<feature type="transmembrane region" description="Helical" evidence="2">
    <location>
        <begin position="228"/>
        <end position="257"/>
    </location>
</feature>
<feature type="transmembrane region" description="Helical" evidence="2">
    <location>
        <begin position="269"/>
        <end position="288"/>
    </location>
</feature>
<accession>A0AAE0H811</accession>
<dbReference type="RefSeq" id="XP_062655038.1">
    <property type="nucleotide sequence ID" value="XM_062799940.1"/>
</dbReference>
<feature type="transmembrane region" description="Helical" evidence="2">
    <location>
        <begin position="192"/>
        <end position="222"/>
    </location>
</feature>
<feature type="transmembrane region" description="Helical" evidence="2">
    <location>
        <begin position="155"/>
        <end position="180"/>
    </location>
</feature>
<name>A0AAE0H811_9PEZI</name>
<proteinExistence type="predicted"/>
<comment type="caution">
    <text evidence="3">The sequence shown here is derived from an EMBL/GenBank/DDBJ whole genome shotgun (WGS) entry which is preliminary data.</text>
</comment>
<dbReference type="AlphaFoldDB" id="A0AAE0H811"/>
<evidence type="ECO:0000256" key="1">
    <source>
        <dbReference type="SAM" id="MobiDB-lite"/>
    </source>
</evidence>
<feature type="compositionally biased region" description="Basic and acidic residues" evidence="1">
    <location>
        <begin position="369"/>
        <end position="382"/>
    </location>
</feature>
<keyword evidence="2" id="KW-1133">Transmembrane helix</keyword>
<dbReference type="EMBL" id="JAUEPN010000009">
    <property type="protein sequence ID" value="KAK3291524.1"/>
    <property type="molecule type" value="Genomic_DNA"/>
</dbReference>
<gene>
    <name evidence="3" type="ORF">B0H64DRAFT_247400</name>
</gene>
<protein>
    <submittedName>
        <fullName evidence="3">Uncharacterized protein</fullName>
    </submittedName>
</protein>
<evidence type="ECO:0000313" key="4">
    <source>
        <dbReference type="Proteomes" id="UP001278766"/>
    </source>
</evidence>
<feature type="transmembrane region" description="Helical" evidence="2">
    <location>
        <begin position="79"/>
        <end position="98"/>
    </location>
</feature>